<evidence type="ECO:0000256" key="1">
    <source>
        <dbReference type="ARBA" id="ARBA00007837"/>
    </source>
</evidence>
<gene>
    <name evidence="5" type="ORF">QTG54_013783</name>
</gene>
<dbReference type="Proteomes" id="UP001224775">
    <property type="component" value="Unassembled WGS sequence"/>
</dbReference>
<dbReference type="SUPFAM" id="SSF56059">
    <property type="entry name" value="Glutathione synthetase ATP-binding domain-like"/>
    <property type="match status" value="1"/>
</dbReference>
<evidence type="ECO:0000259" key="4">
    <source>
        <dbReference type="Pfam" id="PF01326"/>
    </source>
</evidence>
<dbReference type="GO" id="GO:0008986">
    <property type="term" value="F:pyruvate, water dikinase activity"/>
    <property type="evidence" value="ECO:0007669"/>
    <property type="project" value="UniProtKB-EC"/>
</dbReference>
<keyword evidence="6" id="KW-1185">Reference proteome</keyword>
<sequence>MLISLTNPSSSTAVTTASVGGKAASLAKLSRVNGLQNHVPKSYALSTSFFQPWVDAILTNSSSSNDYPRLLNGDITETKELEEACQKLKSQCMTLPLTTSQQTALKELSNIISTQFAHSLAAVRSSAIEEDGTDMSYAGMFETELGVSSRNLEVAVRRCFASKFDVRVFLYMRASHDDGETEEDGDGDQKNQNHGGTSDKAGGFAVVVMEMVDAITAGVAFSANPLNSDRDECVVDSSYGLGISVVDGSVTADRYVYDKVTKKMVQQIVGNKTEEKRLCLVEGGGVQTITIEDVARQSAHSLSKEQLEELVKLVEAVEHAYGIPIDVEWAYTESNQLMLLQARPITTLFCLDDNMMTAAGERRILYYDFNIASEATTTTPFTHMDMTLYCRMANVFMGINDEDFSMFKKEPNLPMFNAETRQYVNLSFFFKFMSTEYCAKEAMVLDPYLSSLFASNDCDRKRYRSKKKWPKECTARNFLWLMRKIPIKKMYKTGKRFKKNPEKAKEEYLKVVENDMAKLKALQQRGVKRDEGLKQFSIELLNCCMPSILEEIGAIYFSILGTFNSLDKKRRNDKSELSAEYDALCGGYAGDELMKINMDIYHLANKLDANIWEQYDHDELYQLADRIQQNIDGTLRDLPNEFLTEWSSFLDKHGYDGEDQLFISSPRYQDSPVLLLTRLRQNSGIGIKDPADIHREQVLKRRQVMNQQLETALAQRFTRPFRPSRIRQRNAVLEHTMWIRNAPKLHIAKVIGVLREAVLHVEKELIDANRLAHRGDIFHLDLEEVDKALIDDTFDLMQLVRPRMMAHQRAVKATECPLLIDSRCRILRPDPPNRDDVEEGTLLGTAVSPGTAMGRVRVMRSPDERFESGEILAATVTSPAWTPLFSGASAVVLQIGGALQHGALCAREYGLPAVSNIDVHNVLKTGMLVEVNGNTGTIKIIE</sequence>
<dbReference type="InterPro" id="IPR036637">
    <property type="entry name" value="Phosphohistidine_dom_sf"/>
</dbReference>
<dbReference type="EC" id="2.7.9.2" evidence="5"/>
<comment type="caution">
    <text evidence="5">The sequence shown here is derived from an EMBL/GenBank/DDBJ whole genome shotgun (WGS) entry which is preliminary data.</text>
</comment>
<dbReference type="Gene3D" id="3.50.30.10">
    <property type="entry name" value="Phosphohistidine domain"/>
    <property type="match status" value="1"/>
</dbReference>
<organism evidence="5 6">
    <name type="scientific">Skeletonema marinoi</name>
    <dbReference type="NCBI Taxonomy" id="267567"/>
    <lineage>
        <taxon>Eukaryota</taxon>
        <taxon>Sar</taxon>
        <taxon>Stramenopiles</taxon>
        <taxon>Ochrophyta</taxon>
        <taxon>Bacillariophyta</taxon>
        <taxon>Coscinodiscophyceae</taxon>
        <taxon>Thalassiosirophycidae</taxon>
        <taxon>Thalassiosirales</taxon>
        <taxon>Skeletonemataceae</taxon>
        <taxon>Skeletonema</taxon>
        <taxon>Skeletonema marinoi-dohrnii complex</taxon>
    </lineage>
</organism>
<accession>A0AAD8XYC4</accession>
<dbReference type="GO" id="GO:0005524">
    <property type="term" value="F:ATP binding"/>
    <property type="evidence" value="ECO:0007669"/>
    <property type="project" value="InterPro"/>
</dbReference>
<dbReference type="InterPro" id="IPR008279">
    <property type="entry name" value="PEP-util_enz_mobile_dom"/>
</dbReference>
<dbReference type="AlphaFoldDB" id="A0AAD8XYC4"/>
<feature type="region of interest" description="Disordered" evidence="2">
    <location>
        <begin position="177"/>
        <end position="198"/>
    </location>
</feature>
<comment type="similarity">
    <text evidence="1">Belongs to the PEP-utilizing enzyme family.</text>
</comment>
<dbReference type="PANTHER" id="PTHR43615">
    <property type="entry name" value="PHOSPHOENOLPYRUVATE SYNTHASE-RELATED"/>
    <property type="match status" value="1"/>
</dbReference>
<dbReference type="InterPro" id="IPR051549">
    <property type="entry name" value="PEP_Utilizing_Enz"/>
</dbReference>
<dbReference type="InterPro" id="IPR013815">
    <property type="entry name" value="ATP_grasp_subdomain_1"/>
</dbReference>
<evidence type="ECO:0000259" key="3">
    <source>
        <dbReference type="Pfam" id="PF00391"/>
    </source>
</evidence>
<dbReference type="Gene3D" id="3.30.1490.20">
    <property type="entry name" value="ATP-grasp fold, A domain"/>
    <property type="match status" value="1"/>
</dbReference>
<dbReference type="Pfam" id="PF00391">
    <property type="entry name" value="PEP-utilizers"/>
    <property type="match status" value="1"/>
</dbReference>
<feature type="domain" description="PEP-utilising enzyme mobile" evidence="3">
    <location>
        <begin position="866"/>
        <end position="936"/>
    </location>
</feature>
<dbReference type="Pfam" id="PF01326">
    <property type="entry name" value="PPDK_N"/>
    <property type="match status" value="1"/>
</dbReference>
<evidence type="ECO:0000313" key="6">
    <source>
        <dbReference type="Proteomes" id="UP001224775"/>
    </source>
</evidence>
<keyword evidence="5" id="KW-0808">Transferase</keyword>
<evidence type="ECO:0000313" key="5">
    <source>
        <dbReference type="EMBL" id="KAK1735620.1"/>
    </source>
</evidence>
<feature type="domain" description="Pyruvate phosphate dikinase AMP/ATP-binding" evidence="4">
    <location>
        <begin position="17"/>
        <end position="348"/>
    </location>
</feature>
<reference evidence="5" key="1">
    <citation type="submission" date="2023-06" db="EMBL/GenBank/DDBJ databases">
        <title>Survivors Of The Sea: Transcriptome response of Skeletonema marinoi to long-term dormancy.</title>
        <authorList>
            <person name="Pinder M.I.M."/>
            <person name="Kourtchenko O."/>
            <person name="Robertson E.K."/>
            <person name="Larsson T."/>
            <person name="Maumus F."/>
            <person name="Osuna-Cruz C.M."/>
            <person name="Vancaester E."/>
            <person name="Stenow R."/>
            <person name="Vandepoele K."/>
            <person name="Ploug H."/>
            <person name="Bruchert V."/>
            <person name="Godhe A."/>
            <person name="Topel M."/>
        </authorList>
    </citation>
    <scope>NUCLEOTIDE SEQUENCE</scope>
    <source>
        <strain evidence="5">R05AC</strain>
    </source>
</reference>
<evidence type="ECO:0000256" key="2">
    <source>
        <dbReference type="SAM" id="MobiDB-lite"/>
    </source>
</evidence>
<proteinExistence type="inferred from homology"/>
<dbReference type="InterPro" id="IPR002192">
    <property type="entry name" value="PPDK_AMP/ATP-bd"/>
</dbReference>
<dbReference type="PANTHER" id="PTHR43615:SF1">
    <property type="entry name" value="PPDK_N DOMAIN-CONTAINING PROTEIN"/>
    <property type="match status" value="1"/>
</dbReference>
<dbReference type="Gene3D" id="3.30.470.20">
    <property type="entry name" value="ATP-grasp fold, B domain"/>
    <property type="match status" value="1"/>
</dbReference>
<protein>
    <submittedName>
        <fullName evidence="5">Phosphoenolpyruvate synthase</fullName>
        <ecNumber evidence="5">2.7.9.2</ecNumber>
    </submittedName>
</protein>
<dbReference type="EMBL" id="JATAAI010000033">
    <property type="protein sequence ID" value="KAK1735620.1"/>
    <property type="molecule type" value="Genomic_DNA"/>
</dbReference>
<name>A0AAD8XYC4_9STRA</name>
<dbReference type="SUPFAM" id="SSF52009">
    <property type="entry name" value="Phosphohistidine domain"/>
    <property type="match status" value="1"/>
</dbReference>